<protein>
    <submittedName>
        <fullName evidence="2">Uncharacterized protein</fullName>
    </submittedName>
</protein>
<proteinExistence type="predicted"/>
<dbReference type="EMBL" id="GIBP01000456">
    <property type="protein sequence ID" value="NDV29425.1"/>
    <property type="molecule type" value="Transcribed_RNA"/>
</dbReference>
<evidence type="ECO:0000256" key="1">
    <source>
        <dbReference type="SAM" id="MobiDB-lite"/>
    </source>
</evidence>
<accession>A0A6B2KXV9</accession>
<sequence length="849" mass="95952">MFIFKGNNPDEKITLLTNKSHAEIMTTTASTPKPESTIQPSLDSSLTYLLKHISKDQGINFTINRSTKTCKTPRRNKDIENAFKYFDEISNWSSQVTQSLHGIISVPHGHGLSTFSISGMNIFVPVLPYFERVSCEPKGDAKGLIVSLGEVRESPVLHVGDIHLFLQEHKRSLCATIDSFGGLFKDDKFLINRVSAKIISSMENLKEISVYLRNGIEEIERILYEQLLTAIGKELTPLDFKNYMTYHYKQLFNDIYAPRPFCYPIRRPDHDPEGLLCIESIPNDGGLPDPIYTQVRYSSNGAPMKFPISAGTDVTFKGERFVHGCILHSFSGDSGSKFHLKARARQFSAFLVLLGRIPSKDTFDPTHAFLVQNRDDINIPLDFQTIPTPKQFKDAIESLSPEQQRFANAYRGMQLSSTLFGIVVLQLKPQLEKLMKLPNDSLTKEIELSELLFELFLEYQIPSDLLSFGGPDNASGSEKVEAVKRNAKKIMDMIKEEKRIELEKKMEEERMRRLEEERRRAEEERRKLEERERQERGKRLAGHEEMALNHPVLTAKRNKKGGMGLDIFGLFSGFKSEEYEVHSNPLYSQSFGGMNPLFSGETGSSMANSVMFDKPSFAGDFMDVDKFNLSVNEMSMEIPPSEAPQEAPNVTPQEAPQSQPQGQVKPETLLQSKELKEPQNKQLKEIQVDFQESQEIDVTKLPKILDSKYEKIDSDNALRPTRINVSDTWTKVSFKSLLSPPQTKTLGVEEQKTERNIAYDLIDALSNSGGVPFSTAELHVVIAATHAFDKSIINTVVQDNMNPIEKVEKSLLVIGSTILDKGIEELVKPEQFPRVIQFSPELSTLRNQG</sequence>
<organism evidence="2">
    <name type="scientific">Arcella intermedia</name>
    <dbReference type="NCBI Taxonomy" id="1963864"/>
    <lineage>
        <taxon>Eukaryota</taxon>
        <taxon>Amoebozoa</taxon>
        <taxon>Tubulinea</taxon>
        <taxon>Elardia</taxon>
        <taxon>Arcellinida</taxon>
        <taxon>Sphaerothecina</taxon>
        <taxon>Arcellidae</taxon>
        <taxon>Arcella</taxon>
    </lineage>
</organism>
<name>A0A6B2KXV9_9EUKA</name>
<feature type="region of interest" description="Disordered" evidence="1">
    <location>
        <begin position="638"/>
        <end position="665"/>
    </location>
</feature>
<dbReference type="AlphaFoldDB" id="A0A6B2KXV9"/>
<feature type="compositionally biased region" description="Polar residues" evidence="1">
    <location>
        <begin position="648"/>
        <end position="662"/>
    </location>
</feature>
<evidence type="ECO:0000313" key="2">
    <source>
        <dbReference type="EMBL" id="NDV29425.1"/>
    </source>
</evidence>
<reference evidence="2" key="1">
    <citation type="journal article" date="2020" name="J. Eukaryot. Microbiol.">
        <title>De novo Sequencing, Assembly and Annotation of the Transcriptome for the Free-Living Testate Amoeba Arcella intermedia.</title>
        <authorList>
            <person name="Ribeiro G.M."/>
            <person name="Porfirio-Sousa A.L."/>
            <person name="Maurer-Alcala X.X."/>
            <person name="Katz L.A."/>
            <person name="Lahr D.J.G."/>
        </authorList>
    </citation>
    <scope>NUCLEOTIDE SEQUENCE</scope>
</reference>
<feature type="region of interest" description="Disordered" evidence="1">
    <location>
        <begin position="510"/>
        <end position="539"/>
    </location>
</feature>